<dbReference type="EMBL" id="LXWW01000259">
    <property type="protein sequence ID" value="OAO14327.1"/>
    <property type="molecule type" value="Genomic_DNA"/>
</dbReference>
<name>A0A196SDW7_BLAHN</name>
<dbReference type="EMBL" id="LXWW01000259">
    <property type="protein sequence ID" value="OAO14326.1"/>
    <property type="molecule type" value="Genomic_DNA"/>
</dbReference>
<dbReference type="PANTHER" id="PTHR44321:SF1">
    <property type="entry name" value="TRANSDUCIN BETA-LIKE PROTEIN 2"/>
    <property type="match status" value="1"/>
</dbReference>
<dbReference type="PANTHER" id="PTHR44321">
    <property type="entry name" value="TRANSDUCIN BETA-LIKE PROTEIN 2"/>
    <property type="match status" value="1"/>
</dbReference>
<dbReference type="InterPro" id="IPR042410">
    <property type="entry name" value="WBSCR13"/>
</dbReference>
<evidence type="ECO:0000313" key="2">
    <source>
        <dbReference type="EMBL" id="OAO14326.1"/>
    </source>
</evidence>
<accession>A0A196SDW7</accession>
<dbReference type="OrthoDB" id="346371at2759"/>
<gene>
    <name evidence="4" type="ORF">AV274_1424</name>
    <name evidence="2" type="ORF">AV274_3975</name>
    <name evidence="3" type="ORF">AV274_3976</name>
</gene>
<dbReference type="AlphaFoldDB" id="A0A196SDW7"/>
<evidence type="ECO:0000313" key="4">
    <source>
        <dbReference type="EMBL" id="OAO16835.1"/>
    </source>
</evidence>
<keyword evidence="1" id="KW-0853">WD repeat</keyword>
<proteinExistence type="predicted"/>
<comment type="caution">
    <text evidence="3">The sequence shown here is derived from an EMBL/GenBank/DDBJ whole genome shotgun (WGS) entry which is preliminary data.</text>
</comment>
<dbReference type="InterPro" id="IPR015943">
    <property type="entry name" value="WD40/YVTN_repeat-like_dom_sf"/>
</dbReference>
<dbReference type="EMBL" id="LXWW01000057">
    <property type="protein sequence ID" value="OAO16835.1"/>
    <property type="molecule type" value="Genomic_DNA"/>
</dbReference>
<feature type="repeat" description="WD" evidence="1">
    <location>
        <begin position="40"/>
        <end position="71"/>
    </location>
</feature>
<dbReference type="Gene3D" id="2.130.10.10">
    <property type="entry name" value="YVTN repeat-like/Quinoprotein amine dehydrogenase"/>
    <property type="match status" value="2"/>
</dbReference>
<dbReference type="PROSITE" id="PS50294">
    <property type="entry name" value="WD_REPEATS_REGION"/>
    <property type="match status" value="1"/>
</dbReference>
<dbReference type="GO" id="GO:0030968">
    <property type="term" value="P:endoplasmic reticulum unfolded protein response"/>
    <property type="evidence" value="ECO:0007669"/>
    <property type="project" value="TreeGrafter"/>
</dbReference>
<dbReference type="SMART" id="SM00320">
    <property type="entry name" value="WD40"/>
    <property type="match status" value="3"/>
</dbReference>
<evidence type="ECO:0000313" key="3">
    <source>
        <dbReference type="EMBL" id="OAO14327.1"/>
    </source>
</evidence>
<protein>
    <submittedName>
        <fullName evidence="2">Transducin beta-like protein 2</fullName>
    </submittedName>
    <submittedName>
        <fullName evidence="4">WD40 repeat-containing protein</fullName>
    </submittedName>
</protein>
<keyword evidence="5" id="KW-1185">Reference proteome</keyword>
<dbReference type="InterPro" id="IPR001680">
    <property type="entry name" value="WD40_rpt"/>
</dbReference>
<organism evidence="3 5">
    <name type="scientific">Blastocystis sp. subtype 1 (strain ATCC 50177 / NandII)</name>
    <dbReference type="NCBI Taxonomy" id="478820"/>
    <lineage>
        <taxon>Eukaryota</taxon>
        <taxon>Sar</taxon>
        <taxon>Stramenopiles</taxon>
        <taxon>Bigyra</taxon>
        <taxon>Opalozoa</taxon>
        <taxon>Opalinata</taxon>
        <taxon>Blastocystidae</taxon>
        <taxon>Blastocystis</taxon>
    </lineage>
</organism>
<dbReference type="Pfam" id="PF00400">
    <property type="entry name" value="WD40"/>
    <property type="match status" value="1"/>
</dbReference>
<dbReference type="SUPFAM" id="SSF50978">
    <property type="entry name" value="WD40 repeat-like"/>
    <property type="match status" value="1"/>
</dbReference>
<evidence type="ECO:0000256" key="1">
    <source>
        <dbReference type="PROSITE-ProRule" id="PRU00221"/>
    </source>
</evidence>
<evidence type="ECO:0000313" key="5">
    <source>
        <dbReference type="Proteomes" id="UP000078348"/>
    </source>
</evidence>
<dbReference type="InterPro" id="IPR036322">
    <property type="entry name" value="WD40_repeat_dom_sf"/>
</dbReference>
<dbReference type="GO" id="GO:0005783">
    <property type="term" value="C:endoplasmic reticulum"/>
    <property type="evidence" value="ECO:0007669"/>
    <property type="project" value="TreeGrafter"/>
</dbReference>
<dbReference type="PROSITE" id="PS50082">
    <property type="entry name" value="WD_REPEATS_2"/>
    <property type="match status" value="1"/>
</dbReference>
<sequence>MLRKKRKIRRSFSYPKAPKNYRPKPQKAFVPQDDLYVASLKGHSSDITCFCWSRDGKLAATASNDRTIRVYIMSTLNSPNPKYIRVSTDLDVVDTMDFTEDNRYLVCALLGSKEIAIYRLSMEGGTLYKHFPIERNAYPSRVFVSGSGDKMCIVLVCSGSDTVIRVYDANGALKSRIDNAQVENYGSAFNYHQDFFACGSFGSDTKVFAIVRSSSTREYQRFIKAMTLSGVHSSVYDVSFDQHERVAVVSKDSCLYMWTVAVRYQVQEDPHLLSRVELKKGYNHLALHPLEDLAVVALGKEAAIVNPVTGAIVKEIDEMAGSTVKAIETSPDGKFFAVLGTGEKAVTIWKYH</sequence>
<dbReference type="STRING" id="478820.A0A196SDW7"/>
<dbReference type="Proteomes" id="UP000078348">
    <property type="component" value="Unassembled WGS sequence"/>
</dbReference>
<reference evidence="3 5" key="1">
    <citation type="submission" date="2016-05" db="EMBL/GenBank/DDBJ databases">
        <title>Nuclear genome of Blastocystis sp. subtype 1 NandII.</title>
        <authorList>
            <person name="Gentekaki E."/>
            <person name="Curtis B."/>
            <person name="Stairs C."/>
            <person name="Eme L."/>
            <person name="Herman E."/>
            <person name="Klimes V."/>
            <person name="Arias M.C."/>
            <person name="Elias M."/>
            <person name="Hilliou F."/>
            <person name="Klute M."/>
            <person name="Malik S.-B."/>
            <person name="Pightling A."/>
            <person name="Rachubinski R."/>
            <person name="Salas D."/>
            <person name="Schlacht A."/>
            <person name="Suga H."/>
            <person name="Archibald J."/>
            <person name="Ball S.G."/>
            <person name="Clark G."/>
            <person name="Dacks J."/>
            <person name="Van Der Giezen M."/>
            <person name="Tsaousis A."/>
            <person name="Roger A."/>
        </authorList>
    </citation>
    <scope>NUCLEOTIDE SEQUENCE [LARGE SCALE GENOMIC DNA]</scope>
    <source>
        <strain evidence="5">ATCC 50177 / NandII</strain>
        <strain evidence="3">NandII</strain>
    </source>
</reference>